<dbReference type="GO" id="GO:0015344">
    <property type="term" value="F:siderophore uptake transmembrane transporter activity"/>
    <property type="evidence" value="ECO:0007669"/>
    <property type="project" value="TreeGrafter"/>
</dbReference>
<dbReference type="PANTHER" id="PTHR30069">
    <property type="entry name" value="TONB-DEPENDENT OUTER MEMBRANE RECEPTOR"/>
    <property type="match status" value="1"/>
</dbReference>
<dbReference type="GO" id="GO:0044718">
    <property type="term" value="P:siderophore transmembrane transport"/>
    <property type="evidence" value="ECO:0007669"/>
    <property type="project" value="TreeGrafter"/>
</dbReference>
<dbReference type="Gene3D" id="2.170.130.10">
    <property type="entry name" value="TonB-dependent receptor, plug domain"/>
    <property type="match status" value="1"/>
</dbReference>
<evidence type="ECO:0000256" key="4">
    <source>
        <dbReference type="ARBA" id="ARBA00022692"/>
    </source>
</evidence>
<dbReference type="SUPFAM" id="SSF49464">
    <property type="entry name" value="Carboxypeptidase regulatory domain-like"/>
    <property type="match status" value="1"/>
</dbReference>
<evidence type="ECO:0000259" key="10">
    <source>
        <dbReference type="Pfam" id="PF07715"/>
    </source>
</evidence>
<evidence type="ECO:0000256" key="8">
    <source>
        <dbReference type="RuleBase" id="RU003357"/>
    </source>
</evidence>
<comment type="similarity">
    <text evidence="8">Belongs to the TonB-dependent receptor family.</text>
</comment>
<dbReference type="Pfam" id="PF13715">
    <property type="entry name" value="CarbopepD_reg_2"/>
    <property type="match status" value="1"/>
</dbReference>
<organism evidence="11 12">
    <name type="scientific">Sandaracinomonas limnophila</name>
    <dbReference type="NCBI Taxonomy" id="1862386"/>
    <lineage>
        <taxon>Bacteria</taxon>
        <taxon>Pseudomonadati</taxon>
        <taxon>Bacteroidota</taxon>
        <taxon>Cytophagia</taxon>
        <taxon>Cytophagales</taxon>
        <taxon>Flectobacillaceae</taxon>
        <taxon>Sandaracinomonas</taxon>
    </lineage>
</organism>
<dbReference type="Gene3D" id="2.40.170.20">
    <property type="entry name" value="TonB-dependent receptor, beta-barrel domain"/>
    <property type="match status" value="1"/>
</dbReference>
<dbReference type="Pfam" id="PF00593">
    <property type="entry name" value="TonB_dep_Rec_b-barrel"/>
    <property type="match status" value="1"/>
</dbReference>
<feature type="domain" description="TonB-dependent receptor plug" evidence="10">
    <location>
        <begin position="115"/>
        <end position="221"/>
    </location>
</feature>
<feature type="domain" description="TonB-dependent receptor-like beta-barrel" evidence="9">
    <location>
        <begin position="331"/>
        <end position="733"/>
    </location>
</feature>
<evidence type="ECO:0000256" key="7">
    <source>
        <dbReference type="ARBA" id="ARBA00023237"/>
    </source>
</evidence>
<dbReference type="InterPro" id="IPR012910">
    <property type="entry name" value="Plug_dom"/>
</dbReference>
<dbReference type="Proteomes" id="UP000282832">
    <property type="component" value="Unassembled WGS sequence"/>
</dbReference>
<keyword evidence="11" id="KW-0675">Receptor</keyword>
<evidence type="ECO:0000256" key="3">
    <source>
        <dbReference type="ARBA" id="ARBA00022452"/>
    </source>
</evidence>
<evidence type="ECO:0000256" key="6">
    <source>
        <dbReference type="ARBA" id="ARBA00023136"/>
    </source>
</evidence>
<dbReference type="PANTHER" id="PTHR30069:SF57">
    <property type="entry name" value="TONB-DEPENDENT RECEPTOR"/>
    <property type="match status" value="1"/>
</dbReference>
<dbReference type="Gene3D" id="2.60.40.1120">
    <property type="entry name" value="Carboxypeptidase-like, regulatory domain"/>
    <property type="match status" value="1"/>
</dbReference>
<gene>
    <name evidence="11" type="ORF">EOJ36_09755</name>
</gene>
<evidence type="ECO:0000313" key="11">
    <source>
        <dbReference type="EMBL" id="RVU24259.1"/>
    </source>
</evidence>
<dbReference type="InterPro" id="IPR000531">
    <property type="entry name" value="Beta-barrel_TonB"/>
</dbReference>
<evidence type="ECO:0000259" key="9">
    <source>
        <dbReference type="Pfam" id="PF00593"/>
    </source>
</evidence>
<protein>
    <submittedName>
        <fullName evidence="11">TonB-dependent receptor</fullName>
    </submittedName>
</protein>
<comment type="subcellular location">
    <subcellularLocation>
        <location evidence="1">Cell outer membrane</location>
        <topology evidence="1">Multi-pass membrane protein</topology>
    </subcellularLocation>
</comment>
<dbReference type="GO" id="GO:0009279">
    <property type="term" value="C:cell outer membrane"/>
    <property type="evidence" value="ECO:0007669"/>
    <property type="project" value="UniProtKB-SubCell"/>
</dbReference>
<sequence>MGFSYAISAQNNGKISGTVVDKISQKPLMGVSVSVENLSKGTTSDSLGRFRLLQLPYKSINLQFSLVGYKKQKVYNIVVNSGNENTFYVELDQEVSELQEVVVTQNRKTAKVATLESPLSVQKLTTEEIKSNPGGNFDISKVIQILPGVGGGIAGGGFRNDIIIRGGGPNENVYYLDGIEIPVLNHFQTQGSSGGPQGMLNVSFIEDVKLSSSAFDARYDNALSSVFQFRQKSGNPNKFQGNVRLSATELALTTEGPLSKSGNTTFLASARRSYLQFLFKALDIPIRPNFWDFQTKISHRINDKTTLTFMGIGAIDEFSFASLKKSTPEKIYIYNANPYINQWNYTFGFTLKRLLENGYMNLAISRNSFDNTIEKFEDNQNKAGDVTLSLRSNETENKLRWDFSQQFSGWKVSYGLNAQVVEYTNKTFSILRANFDPRAEPVVYNYTSPLPNFLRYGAFLQASKVFFGTRLGISAGLRTDMNTFTTTGNDGLKTLSPRVSLSYLLNDKWSLNASVGQYYKLPPYTVLGFAYQQGPLANKNAEYQSSKHAVLGLEYLVNDGLRFTFEGFYKKYDNVPISLQKGISLANLGSDFNVLGNEPVVTTGQGKAYGIEFFAQKKLTDRFFGVFSYTFYNSMYTGLDGNYVASSWDNRHLFSVSWGYKFPRNWELGLKFRYQGGAPYTPYDAMASQMNYLTLGQGIFDYTKLNTQRLRGFHSSDVRIDKKYNYKHVTLDLFMDVTNWYVAAAESVPYFTFKRNEANTEFVTTDGKALQANGSNAIPTYIVNDKAQTTPTIGFIVEF</sequence>
<accession>A0A437PQ24</accession>
<dbReference type="InterPro" id="IPR008969">
    <property type="entry name" value="CarboxyPept-like_regulatory"/>
</dbReference>
<dbReference type="SUPFAM" id="SSF56935">
    <property type="entry name" value="Porins"/>
    <property type="match status" value="1"/>
</dbReference>
<keyword evidence="5 8" id="KW-0798">TonB box</keyword>
<keyword evidence="2" id="KW-0813">Transport</keyword>
<dbReference type="AlphaFoldDB" id="A0A437PQ24"/>
<reference evidence="11 12" key="1">
    <citation type="submission" date="2019-01" db="EMBL/GenBank/DDBJ databases">
        <authorList>
            <person name="Chen W.-M."/>
        </authorList>
    </citation>
    <scope>NUCLEOTIDE SEQUENCE [LARGE SCALE GENOMIC DNA]</scope>
    <source>
        <strain evidence="11 12">FSY-15</strain>
    </source>
</reference>
<dbReference type="Pfam" id="PF07715">
    <property type="entry name" value="Plug"/>
    <property type="match status" value="1"/>
</dbReference>
<dbReference type="EMBL" id="SACY01000004">
    <property type="protein sequence ID" value="RVU24259.1"/>
    <property type="molecule type" value="Genomic_DNA"/>
</dbReference>
<keyword evidence="3" id="KW-1134">Transmembrane beta strand</keyword>
<evidence type="ECO:0000256" key="2">
    <source>
        <dbReference type="ARBA" id="ARBA00022448"/>
    </source>
</evidence>
<comment type="caution">
    <text evidence="11">The sequence shown here is derived from an EMBL/GenBank/DDBJ whole genome shotgun (WGS) entry which is preliminary data.</text>
</comment>
<dbReference type="InterPro" id="IPR036942">
    <property type="entry name" value="Beta-barrel_TonB_sf"/>
</dbReference>
<keyword evidence="6 8" id="KW-0472">Membrane</keyword>
<keyword evidence="4" id="KW-0812">Transmembrane</keyword>
<keyword evidence="12" id="KW-1185">Reference proteome</keyword>
<dbReference type="InterPro" id="IPR039426">
    <property type="entry name" value="TonB-dep_rcpt-like"/>
</dbReference>
<dbReference type="InterPro" id="IPR037066">
    <property type="entry name" value="Plug_dom_sf"/>
</dbReference>
<proteinExistence type="inferred from homology"/>
<evidence type="ECO:0000313" key="12">
    <source>
        <dbReference type="Proteomes" id="UP000282832"/>
    </source>
</evidence>
<name>A0A437PQ24_9BACT</name>
<keyword evidence="7" id="KW-0998">Cell outer membrane</keyword>
<dbReference type="OrthoDB" id="9804995at2"/>
<evidence type="ECO:0000256" key="5">
    <source>
        <dbReference type="ARBA" id="ARBA00023077"/>
    </source>
</evidence>
<evidence type="ECO:0000256" key="1">
    <source>
        <dbReference type="ARBA" id="ARBA00004571"/>
    </source>
</evidence>